<gene>
    <name evidence="2" type="ORF">BGL_1c15970</name>
</gene>
<evidence type="ECO:0000313" key="3">
    <source>
        <dbReference type="Proteomes" id="UP000031838"/>
    </source>
</evidence>
<dbReference type="PROSITE" id="PS51725">
    <property type="entry name" value="ABM"/>
    <property type="match status" value="1"/>
</dbReference>
<dbReference type="Pfam" id="PF03992">
    <property type="entry name" value="ABM"/>
    <property type="match status" value="1"/>
</dbReference>
<evidence type="ECO:0000259" key="1">
    <source>
        <dbReference type="PROSITE" id="PS51725"/>
    </source>
</evidence>
<keyword evidence="3" id="KW-1185">Reference proteome</keyword>
<dbReference type="HOGENOM" id="CLU_131496_11_1_4"/>
<dbReference type="GO" id="GO:0004497">
    <property type="term" value="F:monooxygenase activity"/>
    <property type="evidence" value="ECO:0007669"/>
    <property type="project" value="UniProtKB-KW"/>
</dbReference>
<dbReference type="EMBL" id="CP002580">
    <property type="protein sequence ID" value="AJK46111.1"/>
    <property type="molecule type" value="Genomic_DNA"/>
</dbReference>
<dbReference type="Gene3D" id="3.30.70.100">
    <property type="match status" value="1"/>
</dbReference>
<sequence length="96" mass="10952">MSEVAVVATIIAKPGMEDKLFEQLGTIIGPTRVEQGALQYDLHRDRDDLRRFVFFERWESDAALVAHGQAAHMRAYKQNAAEWIESAEVRVMHRVA</sequence>
<dbReference type="KEGG" id="bpla:bpln_1g15670"/>
<dbReference type="GO" id="GO:0005829">
    <property type="term" value="C:cytosol"/>
    <property type="evidence" value="ECO:0007669"/>
    <property type="project" value="TreeGrafter"/>
</dbReference>
<accession>A0A0B6S1K1</accession>
<dbReference type="OrthoDB" id="9812192at2"/>
<evidence type="ECO:0000313" key="2">
    <source>
        <dbReference type="EMBL" id="AJK46111.1"/>
    </source>
</evidence>
<dbReference type="AlphaFoldDB" id="A0A0B6S1K1"/>
<dbReference type="KEGG" id="bgp:BGL_1c15970"/>
<dbReference type="Proteomes" id="UP000031838">
    <property type="component" value="Chromosome 1"/>
</dbReference>
<protein>
    <submittedName>
        <fullName evidence="2">Antibiotic biosynthesis monooxygenase</fullName>
    </submittedName>
</protein>
<dbReference type="SUPFAM" id="SSF54909">
    <property type="entry name" value="Dimeric alpha+beta barrel"/>
    <property type="match status" value="1"/>
</dbReference>
<keyword evidence="2" id="KW-0503">Monooxygenase</keyword>
<reference evidence="3" key="1">
    <citation type="submission" date="2011-03" db="EMBL/GenBank/DDBJ databases">
        <authorList>
            <person name="Voget S."/>
            <person name="Streit W.R."/>
            <person name="Jaeger K.E."/>
            <person name="Daniel R."/>
        </authorList>
    </citation>
    <scope>NUCLEOTIDE SEQUENCE [LARGE SCALE GENOMIC DNA]</scope>
    <source>
        <strain evidence="3">PG1</strain>
    </source>
</reference>
<keyword evidence="2" id="KW-0560">Oxidoreductase</keyword>
<name>A0A0B6S1K1_BURPL</name>
<proteinExistence type="predicted"/>
<dbReference type="InterPro" id="IPR011008">
    <property type="entry name" value="Dimeric_a/b-barrel"/>
</dbReference>
<dbReference type="PANTHER" id="PTHR33336">
    <property type="entry name" value="QUINOL MONOOXYGENASE YGIN-RELATED"/>
    <property type="match status" value="1"/>
</dbReference>
<reference evidence="2 3" key="2">
    <citation type="journal article" date="2016" name="Appl. Microbiol. Biotechnol.">
        <title>Mutations improving production and secretion of extracellular lipase by Burkholderia glumae PG1.</title>
        <authorList>
            <person name="Knapp A."/>
            <person name="Voget S."/>
            <person name="Gao R."/>
            <person name="Zaburannyi N."/>
            <person name="Krysciak D."/>
            <person name="Breuer M."/>
            <person name="Hauer B."/>
            <person name="Streit W.R."/>
            <person name="Muller R."/>
            <person name="Daniel R."/>
            <person name="Jaeger K.E."/>
        </authorList>
    </citation>
    <scope>NUCLEOTIDE SEQUENCE [LARGE SCALE GENOMIC DNA]</scope>
    <source>
        <strain evidence="2 3">PG1</strain>
    </source>
</reference>
<dbReference type="InterPro" id="IPR007138">
    <property type="entry name" value="ABM_dom"/>
</dbReference>
<dbReference type="InterPro" id="IPR050744">
    <property type="entry name" value="AI-2_Isomerase_LsrG"/>
</dbReference>
<feature type="domain" description="ABM" evidence="1">
    <location>
        <begin position="4"/>
        <end position="92"/>
    </location>
</feature>
<dbReference type="RefSeq" id="WP_042624708.1">
    <property type="nucleotide sequence ID" value="NZ_BSTO01000005.1"/>
</dbReference>
<dbReference type="PANTHER" id="PTHR33336:SF3">
    <property type="entry name" value="ABM DOMAIN-CONTAINING PROTEIN"/>
    <property type="match status" value="1"/>
</dbReference>
<organism evidence="2 3">
    <name type="scientific">Burkholderia plantarii</name>
    <dbReference type="NCBI Taxonomy" id="41899"/>
    <lineage>
        <taxon>Bacteria</taxon>
        <taxon>Pseudomonadati</taxon>
        <taxon>Pseudomonadota</taxon>
        <taxon>Betaproteobacteria</taxon>
        <taxon>Burkholderiales</taxon>
        <taxon>Burkholderiaceae</taxon>
        <taxon>Burkholderia</taxon>
    </lineage>
</organism>